<organism evidence="2 3">
    <name type="scientific">Ruegeria marina</name>
    <dbReference type="NCBI Taxonomy" id="639004"/>
    <lineage>
        <taxon>Bacteria</taxon>
        <taxon>Pseudomonadati</taxon>
        <taxon>Pseudomonadota</taxon>
        <taxon>Alphaproteobacteria</taxon>
        <taxon>Rhodobacterales</taxon>
        <taxon>Roseobacteraceae</taxon>
        <taxon>Ruegeria</taxon>
    </lineage>
</organism>
<evidence type="ECO:0000313" key="2">
    <source>
        <dbReference type="EMBL" id="SDE33734.1"/>
    </source>
</evidence>
<dbReference type="InterPro" id="IPR045079">
    <property type="entry name" value="Oxoprolinase-like"/>
</dbReference>
<dbReference type="PANTHER" id="PTHR11365:SF23">
    <property type="entry name" value="HYPOTHETICAL 5-OXOPROLINASE (EUROFUNG)-RELATED"/>
    <property type="match status" value="1"/>
</dbReference>
<evidence type="ECO:0000313" key="3">
    <source>
        <dbReference type="Proteomes" id="UP000199628"/>
    </source>
</evidence>
<dbReference type="Proteomes" id="UP000199628">
    <property type="component" value="Unassembled WGS sequence"/>
</dbReference>
<dbReference type="RefSeq" id="WP_176828141.1">
    <property type="nucleotide sequence ID" value="NZ_FMZV01000017.1"/>
</dbReference>
<dbReference type="InterPro" id="IPR003692">
    <property type="entry name" value="Hydantoinase_B"/>
</dbReference>
<dbReference type="GO" id="GO:0005829">
    <property type="term" value="C:cytosol"/>
    <property type="evidence" value="ECO:0007669"/>
    <property type="project" value="TreeGrafter"/>
</dbReference>
<dbReference type="Pfam" id="PF02538">
    <property type="entry name" value="Hydantoinase_B"/>
    <property type="match status" value="1"/>
</dbReference>
<sequence length="428" mass="45481">MDIIRANSREPVANEGDIYALIACCEAGVRRLTGMMDEYGLDDLVELGNYIIDTSYRGTLAAIAEIPEGSYHNMMRVDGYEAELELHATLTVSGTGMHVDFTGTSGFSRKGINVPLNYTTAYTVFALRCIVGPDIPNNAGSLAPFTVGGPSGCILNAQRPAPVAMRHTLGQVTPDLVLGCLHQALPGRVPAEGASCLFDLPMRHAPEVARDGGRQFAVEPVDNGGTGARPHSDGLSTTAFPSGVLGSQVEITESVAPVIIWRRELRPTSGGPGQFRGGLARRIKSGSSALSLTAAESLVAAIQALGVSRVGFSSPYLGEINDQAVAFLASIGIETVCRADIGRELGNYGQGELSPNEVFDLAIRADTPRVQAIVLSCTDMRAVEAVDRIEAHLDKPAVTLNQALMFCLKRALGLARHDRLPGRLFDRL</sequence>
<dbReference type="GO" id="GO:0006749">
    <property type="term" value="P:glutathione metabolic process"/>
    <property type="evidence" value="ECO:0007669"/>
    <property type="project" value="TreeGrafter"/>
</dbReference>
<name>A0A1G7C2X4_9RHOB</name>
<protein>
    <submittedName>
        <fullName evidence="2">Hydantoinase B/oxoprolinase</fullName>
    </submittedName>
</protein>
<dbReference type="GO" id="GO:0017168">
    <property type="term" value="F:5-oxoprolinase (ATP-hydrolyzing) activity"/>
    <property type="evidence" value="ECO:0007669"/>
    <property type="project" value="TreeGrafter"/>
</dbReference>
<feature type="domain" description="Hydantoinase B/oxoprolinase" evidence="1">
    <location>
        <begin position="1"/>
        <end position="281"/>
    </location>
</feature>
<keyword evidence="3" id="KW-1185">Reference proteome</keyword>
<dbReference type="EMBL" id="FMZV01000017">
    <property type="protein sequence ID" value="SDE33734.1"/>
    <property type="molecule type" value="Genomic_DNA"/>
</dbReference>
<dbReference type="Gene3D" id="3.40.50.12500">
    <property type="match status" value="1"/>
</dbReference>
<dbReference type="STRING" id="639004.SAMN04488239_11779"/>
<gene>
    <name evidence="2" type="ORF">SAMN04488239_11779</name>
</gene>
<reference evidence="3" key="1">
    <citation type="submission" date="2016-10" db="EMBL/GenBank/DDBJ databases">
        <authorList>
            <person name="Varghese N."/>
            <person name="Submissions S."/>
        </authorList>
    </citation>
    <scope>NUCLEOTIDE SEQUENCE [LARGE SCALE GENOMIC DNA]</scope>
    <source>
        <strain evidence="3">CGMCC 1.9108</strain>
    </source>
</reference>
<dbReference type="InterPro" id="IPR053714">
    <property type="entry name" value="Iso_Racemase_Enz_sf"/>
</dbReference>
<dbReference type="PANTHER" id="PTHR11365">
    <property type="entry name" value="5-OXOPROLINASE RELATED"/>
    <property type="match status" value="1"/>
</dbReference>
<dbReference type="AlphaFoldDB" id="A0A1G7C2X4"/>
<evidence type="ECO:0000259" key="1">
    <source>
        <dbReference type="Pfam" id="PF02538"/>
    </source>
</evidence>
<proteinExistence type="predicted"/>
<accession>A0A1G7C2X4</accession>